<evidence type="ECO:0000256" key="5">
    <source>
        <dbReference type="PIRNR" id="PIRNR037350"/>
    </source>
</evidence>
<sequence>MSLRKFMHPRNKYKKVPDFKKLALSYPEFRNIAIINLAGKVKIDFKNEESLRVLTEVLLKHDFNLEVKIPENKLVPTLPLRLNYILWIEDLMKHASFNEMEQVVGLDIGTGAVCIYPLLFAKMYGNQMIGTEIDETSIQTAIQHIENNNLQHLIKVSKVDEGTILKDILKGNDTYHFTMCNPPFFEMEGSSEKVTKRTPPRNAPTGNEVELTVQGGERAFVTQMIEESLEIREKVKIYTTMFGRRSNLLFLLKFMKRKNIENATWTEFCQGHTKRWGLAWSFLPKNVIDLTNAPVIRKSGNYIAKLLKAQRPTTIQFPMRHKFSSFDNLVNFLEEIMEELNVEIRELNLPIDDFNGWSCQLIAKNNTWLHARRKRRLAQRMMNRSKDHDTNDTTVLNGAVQESTTEKLSEDNSENVINEQNQMSMEEPLLICNLFVEVVEHEESEDDVKISMVFEKGTGGKNALETFRQYLINKLDVKVYSQKQHGRPNKRKRKRLKISESETNPEQVEDSFEDDTESF</sequence>
<feature type="compositionally biased region" description="Acidic residues" evidence="6">
    <location>
        <begin position="507"/>
        <end position="519"/>
    </location>
</feature>
<proteinExistence type="inferred from homology"/>
<keyword evidence="8" id="KW-1185">Reference proteome</keyword>
<dbReference type="Proteomes" id="UP001642520">
    <property type="component" value="Unassembled WGS sequence"/>
</dbReference>
<organism evidence="7 8">
    <name type="scientific">Xylocopa violacea</name>
    <name type="common">Violet carpenter bee</name>
    <name type="synonym">Apis violacea</name>
    <dbReference type="NCBI Taxonomy" id="135666"/>
    <lineage>
        <taxon>Eukaryota</taxon>
        <taxon>Metazoa</taxon>
        <taxon>Ecdysozoa</taxon>
        <taxon>Arthropoda</taxon>
        <taxon>Hexapoda</taxon>
        <taxon>Insecta</taxon>
        <taxon>Pterygota</taxon>
        <taxon>Neoptera</taxon>
        <taxon>Endopterygota</taxon>
        <taxon>Hymenoptera</taxon>
        <taxon>Apocrita</taxon>
        <taxon>Aculeata</taxon>
        <taxon>Apoidea</taxon>
        <taxon>Anthophila</taxon>
        <taxon>Apidae</taxon>
        <taxon>Xylocopa</taxon>
        <taxon>Xylocopa</taxon>
    </lineage>
</organism>
<dbReference type="InterPro" id="IPR029063">
    <property type="entry name" value="SAM-dependent_MTases_sf"/>
</dbReference>
<name>A0ABP1P226_XYLVO</name>
<dbReference type="InterPro" id="IPR010286">
    <property type="entry name" value="METTL16/RlmF"/>
</dbReference>
<dbReference type="CDD" id="cd02440">
    <property type="entry name" value="AdoMet_MTases"/>
    <property type="match status" value="1"/>
</dbReference>
<evidence type="ECO:0000256" key="3">
    <source>
        <dbReference type="ARBA" id="ARBA00022679"/>
    </source>
</evidence>
<evidence type="ECO:0000256" key="2">
    <source>
        <dbReference type="ARBA" id="ARBA00022603"/>
    </source>
</evidence>
<dbReference type="SUPFAM" id="SSF53335">
    <property type="entry name" value="S-adenosyl-L-methionine-dependent methyltransferases"/>
    <property type="match status" value="1"/>
</dbReference>
<keyword evidence="2 5" id="KW-0489">Methyltransferase</keyword>
<accession>A0ABP1P226</accession>
<evidence type="ECO:0000313" key="7">
    <source>
        <dbReference type="EMBL" id="CAL7947338.1"/>
    </source>
</evidence>
<dbReference type="PANTHER" id="PTHR13393:SF0">
    <property type="entry name" value="RNA N6-ADENOSINE-METHYLTRANSFERASE METTL16"/>
    <property type="match status" value="1"/>
</dbReference>
<dbReference type="PIRSF" id="PIRSF037350">
    <property type="entry name" value="Mtase_ZK1128_prd"/>
    <property type="match status" value="1"/>
</dbReference>
<dbReference type="EC" id="2.1.1.-" evidence="5"/>
<keyword evidence="3 5" id="KW-0808">Transferase</keyword>
<dbReference type="Gene3D" id="3.40.50.150">
    <property type="entry name" value="Vaccinia Virus protein VP39"/>
    <property type="match status" value="1"/>
</dbReference>
<evidence type="ECO:0000256" key="6">
    <source>
        <dbReference type="SAM" id="MobiDB-lite"/>
    </source>
</evidence>
<evidence type="ECO:0000256" key="4">
    <source>
        <dbReference type="ARBA" id="ARBA00022691"/>
    </source>
</evidence>
<comment type="similarity">
    <text evidence="1 5">Belongs to the methyltransferase superfamily. METTL16/RlmF family.</text>
</comment>
<protein>
    <recommendedName>
        <fullName evidence="5">U6 small nuclear RNA (adenine-(43)-N(6))-methyltransferase</fullName>
        <ecNumber evidence="5">2.1.1.-</ecNumber>
    </recommendedName>
</protein>
<dbReference type="InterPro" id="IPR017182">
    <property type="entry name" value="METTL16/PsiM"/>
</dbReference>
<evidence type="ECO:0000256" key="1">
    <source>
        <dbReference type="ARBA" id="ARBA00005878"/>
    </source>
</evidence>
<feature type="compositionally biased region" description="Basic residues" evidence="6">
    <location>
        <begin position="484"/>
        <end position="496"/>
    </location>
</feature>
<gene>
    <name evidence="7" type="ORF">XYLVIOL_LOCUS8290</name>
</gene>
<feature type="region of interest" description="Disordered" evidence="6">
    <location>
        <begin position="481"/>
        <end position="519"/>
    </location>
</feature>
<dbReference type="EMBL" id="CAXAJV020001296">
    <property type="protein sequence ID" value="CAL7947338.1"/>
    <property type="molecule type" value="Genomic_DNA"/>
</dbReference>
<dbReference type="Pfam" id="PF05971">
    <property type="entry name" value="Methyltransf_10"/>
    <property type="match status" value="1"/>
</dbReference>
<dbReference type="PANTHER" id="PTHR13393">
    <property type="entry name" value="SAM-DEPENDENT METHYLTRANSFERASE"/>
    <property type="match status" value="1"/>
</dbReference>
<evidence type="ECO:0000313" key="8">
    <source>
        <dbReference type="Proteomes" id="UP001642520"/>
    </source>
</evidence>
<keyword evidence="4" id="KW-0949">S-adenosyl-L-methionine</keyword>
<reference evidence="7 8" key="1">
    <citation type="submission" date="2024-08" db="EMBL/GenBank/DDBJ databases">
        <authorList>
            <person name="Will J Nash"/>
            <person name="Angela Man"/>
            <person name="Seanna McTaggart"/>
            <person name="Kendall Baker"/>
            <person name="Tom Barker"/>
            <person name="Leah Catchpole"/>
            <person name="Alex Durrant"/>
            <person name="Karim Gharbi"/>
            <person name="Naomi Irish"/>
            <person name="Gemy Kaithakottil"/>
            <person name="Debby Ku"/>
            <person name="Aaliyah Providence"/>
            <person name="Felix Shaw"/>
            <person name="David Swarbreck"/>
            <person name="Chris Watkins"/>
            <person name="Ann M. McCartney"/>
            <person name="Giulio Formenti"/>
            <person name="Alice Mouton"/>
            <person name="Noel Vella"/>
            <person name="Bjorn M von Reumont"/>
            <person name="Adriana Vella"/>
            <person name="Wilfried Haerty"/>
        </authorList>
    </citation>
    <scope>NUCLEOTIDE SEQUENCE [LARGE SCALE GENOMIC DNA]</scope>
</reference>
<comment type="caution">
    <text evidence="7">The sequence shown here is derived from an EMBL/GenBank/DDBJ whole genome shotgun (WGS) entry which is preliminary data.</text>
</comment>